<dbReference type="VEuPathDB" id="AmoebaDB:ACA1_279070"/>
<reference evidence="2 3" key="1">
    <citation type="journal article" date="2013" name="Genome Biol.">
        <title>Genome of Acanthamoeba castellanii highlights extensive lateral gene transfer and early evolution of tyrosine kinase signaling.</title>
        <authorList>
            <person name="Clarke M."/>
            <person name="Lohan A.J."/>
            <person name="Liu B."/>
            <person name="Lagkouvardos I."/>
            <person name="Roy S."/>
            <person name="Zafar N."/>
            <person name="Bertelli C."/>
            <person name="Schilde C."/>
            <person name="Kianianmomeni A."/>
            <person name="Burglin T.R."/>
            <person name="Frech C."/>
            <person name="Turcotte B."/>
            <person name="Kopec K.O."/>
            <person name="Synnott J.M."/>
            <person name="Choo C."/>
            <person name="Paponov I."/>
            <person name="Finkler A."/>
            <person name="Soon Heng Tan C."/>
            <person name="Hutchins A.P."/>
            <person name="Weinmeier T."/>
            <person name="Rattei T."/>
            <person name="Chu J.S."/>
            <person name="Gimenez G."/>
            <person name="Irimia M."/>
            <person name="Rigden D.J."/>
            <person name="Fitzpatrick D.A."/>
            <person name="Lorenzo-Morales J."/>
            <person name="Bateman A."/>
            <person name="Chiu C.H."/>
            <person name="Tang P."/>
            <person name="Hegemann P."/>
            <person name="Fromm H."/>
            <person name="Raoult D."/>
            <person name="Greub G."/>
            <person name="Miranda-Saavedra D."/>
            <person name="Chen N."/>
            <person name="Nash P."/>
            <person name="Ginger M.L."/>
            <person name="Horn M."/>
            <person name="Schaap P."/>
            <person name="Caler L."/>
            <person name="Loftus B."/>
        </authorList>
    </citation>
    <scope>NUCLEOTIDE SEQUENCE [LARGE SCALE GENOMIC DNA]</scope>
    <source>
        <strain evidence="2 3">Neff</strain>
    </source>
</reference>
<feature type="region of interest" description="Disordered" evidence="1">
    <location>
        <begin position="308"/>
        <end position="392"/>
    </location>
</feature>
<dbReference type="EMBL" id="KB007908">
    <property type="protein sequence ID" value="ELR20935.1"/>
    <property type="molecule type" value="Genomic_DNA"/>
</dbReference>
<dbReference type="OrthoDB" id="415359at2759"/>
<sequence>MEGTPRATRAGSNGSSSSSMLLVPPSSPSTAAAQSTVSSFITLRFAVGGRYAVLTLHGPGGSSEPGAEAGSSAGGGGEDGTLLDRWAEDDCGRRLAEGDVRRLLAHEDVPPYPRAASPLRPPLPAPRRGSRGWWQAALCPSHWVEPVFDQKRARDGADDWTAALKQRNAAYQDSVELTEKEKTKLILAEAYGSVVNTQKGCAAIARMNEIHAAMLEEVINKSEAAISELHQKQSEEMNKAAGDGGEISSLVARHVKQMELTERKWGAKLEDMRKQQKRAYGRCIVRWATEGLPNKVNADVLHEFKAAKKQGGGSLTASPLARKKSDLQHPEQRGSPGGREQEGKKRWWNKKKGGEANEGPDSPQLRSSGSVGQQPQQQQPQPQYQVPALASAPSGSTKWEHFTVLLGRSKALHHFGLGAGDITQFCRLRASSEVRAQTIRDLYSHSLNAIVLVVDRGLTYTNKVNKVCAVLRRFARGTFSDFQKQLQLVKDELGRPMQPGDVFITRHSNLEAAHIAFHLVGDNDPVNSTRKQPS</sequence>
<dbReference type="PANTHER" id="PTHR16525:SF0">
    <property type="entry name" value="PROTEIN C12ORF4"/>
    <property type="match status" value="1"/>
</dbReference>
<organism evidence="2 3">
    <name type="scientific">Acanthamoeba castellanii (strain ATCC 30010 / Neff)</name>
    <dbReference type="NCBI Taxonomy" id="1257118"/>
    <lineage>
        <taxon>Eukaryota</taxon>
        <taxon>Amoebozoa</taxon>
        <taxon>Discosea</taxon>
        <taxon>Longamoebia</taxon>
        <taxon>Centramoebida</taxon>
        <taxon>Acanthamoebidae</taxon>
        <taxon>Acanthamoeba</taxon>
    </lineage>
</organism>
<dbReference type="GeneID" id="14921808"/>
<dbReference type="PANTHER" id="PTHR16525">
    <property type="entry name" value="PROTEIN C12ORF4"/>
    <property type="match status" value="1"/>
</dbReference>
<feature type="compositionally biased region" description="Low complexity" evidence="1">
    <location>
        <begin position="373"/>
        <end position="385"/>
    </location>
</feature>
<gene>
    <name evidence="2" type="ORF">ACA1_279070</name>
</gene>
<feature type="compositionally biased region" description="Low complexity" evidence="1">
    <location>
        <begin position="15"/>
        <end position="35"/>
    </location>
</feature>
<evidence type="ECO:0000313" key="2">
    <source>
        <dbReference type="EMBL" id="ELR20935.1"/>
    </source>
</evidence>
<keyword evidence="3" id="KW-1185">Reference proteome</keyword>
<feature type="region of interest" description="Disordered" evidence="1">
    <location>
        <begin position="58"/>
        <end position="84"/>
    </location>
</feature>
<evidence type="ECO:0000313" key="3">
    <source>
        <dbReference type="Proteomes" id="UP000011083"/>
    </source>
</evidence>
<dbReference type="AlphaFoldDB" id="L8H718"/>
<dbReference type="KEGG" id="acan:ACA1_279070"/>
<dbReference type="RefSeq" id="XP_004344678.1">
    <property type="nucleotide sequence ID" value="XM_004344628.1"/>
</dbReference>
<feature type="compositionally biased region" description="Basic and acidic residues" evidence="1">
    <location>
        <begin position="323"/>
        <end position="332"/>
    </location>
</feature>
<accession>L8H718</accession>
<evidence type="ECO:0000256" key="1">
    <source>
        <dbReference type="SAM" id="MobiDB-lite"/>
    </source>
</evidence>
<dbReference type="InterPro" id="IPR019311">
    <property type="entry name" value="Fy-3"/>
</dbReference>
<name>L8H718_ACACF</name>
<dbReference type="Pfam" id="PF10154">
    <property type="entry name" value="Fy-3"/>
    <property type="match status" value="2"/>
</dbReference>
<dbReference type="GO" id="GO:0005737">
    <property type="term" value="C:cytoplasm"/>
    <property type="evidence" value="ECO:0007669"/>
    <property type="project" value="TreeGrafter"/>
</dbReference>
<feature type="region of interest" description="Disordered" evidence="1">
    <location>
        <begin position="1"/>
        <end position="35"/>
    </location>
</feature>
<dbReference type="Proteomes" id="UP000011083">
    <property type="component" value="Unassembled WGS sequence"/>
</dbReference>
<protein>
    <submittedName>
        <fullName evidence="2">Uncharacterized protein</fullName>
    </submittedName>
</protein>
<dbReference type="STRING" id="1257118.L8H718"/>
<proteinExistence type="predicted"/>